<dbReference type="Pfam" id="PF19300">
    <property type="entry name" value="BPD_transp_1_N"/>
    <property type="match status" value="1"/>
</dbReference>
<feature type="domain" description="ABC transmembrane type-1" evidence="8">
    <location>
        <begin position="101"/>
        <end position="302"/>
    </location>
</feature>
<evidence type="ECO:0000256" key="4">
    <source>
        <dbReference type="ARBA" id="ARBA00022692"/>
    </source>
</evidence>
<dbReference type="Pfam" id="PF00528">
    <property type="entry name" value="BPD_transp_1"/>
    <property type="match status" value="1"/>
</dbReference>
<evidence type="ECO:0000256" key="1">
    <source>
        <dbReference type="ARBA" id="ARBA00004651"/>
    </source>
</evidence>
<protein>
    <submittedName>
        <fullName evidence="9">Oligopeptide transport system permease protein oppb</fullName>
    </submittedName>
</protein>
<organism evidence="9">
    <name type="scientific">hydrocarbon metagenome</name>
    <dbReference type="NCBI Taxonomy" id="938273"/>
    <lineage>
        <taxon>unclassified sequences</taxon>
        <taxon>metagenomes</taxon>
        <taxon>ecological metagenomes</taxon>
    </lineage>
</organism>
<proteinExistence type="predicted"/>
<dbReference type="EMBL" id="LNQE01001496">
    <property type="protein sequence ID" value="KUG16457.1"/>
    <property type="molecule type" value="Genomic_DNA"/>
</dbReference>
<dbReference type="GO" id="GO:0055085">
    <property type="term" value="P:transmembrane transport"/>
    <property type="evidence" value="ECO:0007669"/>
    <property type="project" value="InterPro"/>
</dbReference>
<accession>A0A0W8F6G0</accession>
<dbReference type="Gene3D" id="1.10.3720.10">
    <property type="entry name" value="MetI-like"/>
    <property type="match status" value="1"/>
</dbReference>
<comment type="caution">
    <text evidence="9">The sequence shown here is derived from an EMBL/GenBank/DDBJ whole genome shotgun (WGS) entry which is preliminary data.</text>
</comment>
<sequence>MYGLILRRIVAAILTISVLTVFVFALLYLFPGDPSERILQTRMNGELPTSRDTVEVLKKEMGLDAPPYQLYLSWARGVLHGDLGYSYVTRRPVITILSESLRATGELVMISMLIVMFFGLALGFLAAWKEDSWIDDMLSYLAILGISVPGYVTAFVLILIFAIGLHLLPVAGRSGLYSMLMPAASLSFGGVAMLMRMTRYDILEESRQDYVLAAKAKGLGEARVFFGHIFRNSLPPLVTYLGLELGGLFGGAVIVENIFAWPGIGRLLVDSVQSGDVPLVQASVLLIGVIFILINIIVDLLYTYIDPRIDPEGVL</sequence>
<keyword evidence="2" id="KW-0813">Transport</keyword>
<dbReference type="AlphaFoldDB" id="A0A0W8F6G0"/>
<keyword evidence="3" id="KW-1003">Cell membrane</keyword>
<feature type="transmembrane region" description="Helical" evidence="7">
    <location>
        <begin position="279"/>
        <end position="302"/>
    </location>
</feature>
<feature type="transmembrane region" description="Helical" evidence="7">
    <location>
        <begin position="107"/>
        <end position="128"/>
    </location>
</feature>
<keyword evidence="5 7" id="KW-1133">Transmembrane helix</keyword>
<evidence type="ECO:0000259" key="8">
    <source>
        <dbReference type="PROSITE" id="PS50928"/>
    </source>
</evidence>
<evidence type="ECO:0000256" key="7">
    <source>
        <dbReference type="SAM" id="Phobius"/>
    </source>
</evidence>
<dbReference type="InterPro" id="IPR045621">
    <property type="entry name" value="BPD_transp_1_N"/>
</dbReference>
<feature type="transmembrane region" description="Helical" evidence="7">
    <location>
        <begin position="237"/>
        <end position="259"/>
    </location>
</feature>
<dbReference type="GO" id="GO:0005886">
    <property type="term" value="C:plasma membrane"/>
    <property type="evidence" value="ECO:0007669"/>
    <property type="project" value="UniProtKB-SubCell"/>
</dbReference>
<feature type="transmembrane region" description="Helical" evidence="7">
    <location>
        <begin position="9"/>
        <end position="30"/>
    </location>
</feature>
<dbReference type="CDD" id="cd06261">
    <property type="entry name" value="TM_PBP2"/>
    <property type="match status" value="1"/>
</dbReference>
<dbReference type="SUPFAM" id="SSF161098">
    <property type="entry name" value="MetI-like"/>
    <property type="match status" value="1"/>
</dbReference>
<keyword evidence="4 7" id="KW-0812">Transmembrane</keyword>
<reference evidence="9" key="1">
    <citation type="journal article" date="2015" name="Proc. Natl. Acad. Sci. U.S.A.">
        <title>Networks of energetic and metabolic interactions define dynamics in microbial communities.</title>
        <authorList>
            <person name="Embree M."/>
            <person name="Liu J.K."/>
            <person name="Al-Bassam M.M."/>
            <person name="Zengler K."/>
        </authorList>
    </citation>
    <scope>NUCLEOTIDE SEQUENCE</scope>
</reference>
<evidence type="ECO:0000256" key="3">
    <source>
        <dbReference type="ARBA" id="ARBA00022475"/>
    </source>
</evidence>
<comment type="subcellular location">
    <subcellularLocation>
        <location evidence="1">Cell membrane</location>
        <topology evidence="1">Multi-pass membrane protein</topology>
    </subcellularLocation>
</comment>
<evidence type="ECO:0000256" key="6">
    <source>
        <dbReference type="ARBA" id="ARBA00023136"/>
    </source>
</evidence>
<feature type="transmembrane region" description="Helical" evidence="7">
    <location>
        <begin position="140"/>
        <end position="163"/>
    </location>
</feature>
<name>A0A0W8F6G0_9ZZZZ</name>
<gene>
    <name evidence="9" type="ORF">ASZ90_013853</name>
</gene>
<dbReference type="PROSITE" id="PS50928">
    <property type="entry name" value="ABC_TM1"/>
    <property type="match status" value="1"/>
</dbReference>
<dbReference type="PANTHER" id="PTHR43163:SF6">
    <property type="entry name" value="DIPEPTIDE TRANSPORT SYSTEM PERMEASE PROTEIN DPPB-RELATED"/>
    <property type="match status" value="1"/>
</dbReference>
<dbReference type="InterPro" id="IPR000515">
    <property type="entry name" value="MetI-like"/>
</dbReference>
<evidence type="ECO:0000256" key="2">
    <source>
        <dbReference type="ARBA" id="ARBA00022448"/>
    </source>
</evidence>
<evidence type="ECO:0000313" key="9">
    <source>
        <dbReference type="EMBL" id="KUG16457.1"/>
    </source>
</evidence>
<dbReference type="PANTHER" id="PTHR43163">
    <property type="entry name" value="DIPEPTIDE TRANSPORT SYSTEM PERMEASE PROTEIN DPPB-RELATED"/>
    <property type="match status" value="1"/>
</dbReference>
<keyword evidence="6 7" id="KW-0472">Membrane</keyword>
<feature type="transmembrane region" description="Helical" evidence="7">
    <location>
        <begin position="175"/>
        <end position="195"/>
    </location>
</feature>
<dbReference type="InterPro" id="IPR035906">
    <property type="entry name" value="MetI-like_sf"/>
</dbReference>
<evidence type="ECO:0000256" key="5">
    <source>
        <dbReference type="ARBA" id="ARBA00022989"/>
    </source>
</evidence>